<gene>
    <name evidence="2" type="ORF">NDI38_26825</name>
</gene>
<dbReference type="PANTHER" id="PTHR36503:SF3">
    <property type="entry name" value="BLR0126 PROTEIN"/>
    <property type="match status" value="1"/>
</dbReference>
<comment type="caution">
    <text evidence="2">The sequence shown here is derived from an EMBL/GenBank/DDBJ whole genome shotgun (WGS) entry which is preliminary data.</text>
</comment>
<reference evidence="2 3" key="1">
    <citation type="submission" date="2022-04" db="EMBL/GenBank/DDBJ databases">
        <title>Positive selection, recombination, and allopatry shape intraspecific diversity of widespread and dominant cyanobacteria.</title>
        <authorList>
            <person name="Wei J."/>
            <person name="Shu W."/>
            <person name="Hu C."/>
        </authorList>
    </citation>
    <scope>NUCLEOTIDE SEQUENCE [LARGE SCALE GENOMIC DNA]</scope>
    <source>
        <strain evidence="2 3">AS-A4</strain>
    </source>
</reference>
<evidence type="ECO:0000259" key="1">
    <source>
        <dbReference type="PROSITE" id="PS51819"/>
    </source>
</evidence>
<protein>
    <submittedName>
        <fullName evidence="2">VOC family protein</fullName>
    </submittedName>
</protein>
<evidence type="ECO:0000313" key="2">
    <source>
        <dbReference type="EMBL" id="MEP1061993.1"/>
    </source>
</evidence>
<dbReference type="InterPro" id="IPR004360">
    <property type="entry name" value="Glyas_Fos-R_dOase_dom"/>
</dbReference>
<feature type="domain" description="VOC" evidence="1">
    <location>
        <begin position="7"/>
        <end position="132"/>
    </location>
</feature>
<dbReference type="Pfam" id="PF00903">
    <property type="entry name" value="Glyoxalase"/>
    <property type="match status" value="1"/>
</dbReference>
<name>A0ABV0KSH8_9CYAN</name>
<dbReference type="CDD" id="cd07264">
    <property type="entry name" value="VOC_like"/>
    <property type="match status" value="1"/>
</dbReference>
<dbReference type="SUPFAM" id="SSF54593">
    <property type="entry name" value="Glyoxalase/Bleomycin resistance protein/Dihydroxybiphenyl dioxygenase"/>
    <property type="match status" value="1"/>
</dbReference>
<dbReference type="Gene3D" id="3.10.180.10">
    <property type="entry name" value="2,3-Dihydroxybiphenyl 1,2-Dioxygenase, domain 1"/>
    <property type="match status" value="1"/>
</dbReference>
<dbReference type="EMBL" id="JAMPLM010000050">
    <property type="protein sequence ID" value="MEP1061993.1"/>
    <property type="molecule type" value="Genomic_DNA"/>
</dbReference>
<organism evidence="2 3">
    <name type="scientific">Stenomitos frigidus AS-A4</name>
    <dbReference type="NCBI Taxonomy" id="2933935"/>
    <lineage>
        <taxon>Bacteria</taxon>
        <taxon>Bacillati</taxon>
        <taxon>Cyanobacteriota</taxon>
        <taxon>Cyanophyceae</taxon>
        <taxon>Leptolyngbyales</taxon>
        <taxon>Leptolyngbyaceae</taxon>
        <taxon>Stenomitos</taxon>
    </lineage>
</organism>
<accession>A0ABV0KSH8</accession>
<evidence type="ECO:0000313" key="3">
    <source>
        <dbReference type="Proteomes" id="UP001476950"/>
    </source>
</evidence>
<dbReference type="RefSeq" id="WP_190448846.1">
    <property type="nucleotide sequence ID" value="NZ_JAMPLM010000050.1"/>
</dbReference>
<dbReference type="PANTHER" id="PTHR36503">
    <property type="entry name" value="BLR2520 PROTEIN"/>
    <property type="match status" value="1"/>
</dbReference>
<sequence length="138" mass="15026">MTETSSYLGFTILYVPDVEAATTFYEQTFGLRRRFVTDAQEYGELNTGTTHLAFSQSEFAKGSTSVPFEAAQPDKSAPPVELGIVTKDVAALYQRAIQAGATPVQEPEPKPWGQIVGYVRDLNGFLVEICTEVQALAA</sequence>
<dbReference type="Proteomes" id="UP001476950">
    <property type="component" value="Unassembled WGS sequence"/>
</dbReference>
<proteinExistence type="predicted"/>
<dbReference type="PROSITE" id="PS51819">
    <property type="entry name" value="VOC"/>
    <property type="match status" value="1"/>
</dbReference>
<dbReference type="InterPro" id="IPR037523">
    <property type="entry name" value="VOC_core"/>
</dbReference>
<dbReference type="InterPro" id="IPR029068">
    <property type="entry name" value="Glyas_Bleomycin-R_OHBP_Dase"/>
</dbReference>
<keyword evidence="3" id="KW-1185">Reference proteome</keyword>